<keyword evidence="3 7" id="KW-0722">Serine protease inhibitor</keyword>
<dbReference type="SMR" id="A0A151TBJ9"/>
<dbReference type="Gramene" id="C.cajan_18486.t">
    <property type="protein sequence ID" value="C.cajan_18486.t.cds1"/>
    <property type="gene ID" value="C.cajan_18486"/>
</dbReference>
<dbReference type="AlphaFoldDB" id="A0A151TBJ9"/>
<comment type="similarity">
    <text evidence="1 7">Belongs to the Bowman-Birk serine protease inhibitor family.</text>
</comment>
<dbReference type="PANTHER" id="PTHR33479:SF18">
    <property type="entry name" value="INHIBITOR, PUTATIVE-RELATED"/>
    <property type="match status" value="1"/>
</dbReference>
<keyword evidence="11" id="KW-1185">Reference proteome</keyword>
<feature type="site" description="Reactive bond for trypsin" evidence="5">
    <location>
        <begin position="61"/>
        <end position="62"/>
    </location>
</feature>
<evidence type="ECO:0000256" key="4">
    <source>
        <dbReference type="ARBA" id="ARBA00023157"/>
    </source>
</evidence>
<reference evidence="10 11" key="1">
    <citation type="journal article" date="2012" name="Nat. Biotechnol.">
        <title>Draft genome sequence of pigeonpea (Cajanus cajan), an orphan legume crop of resource-poor farmers.</title>
        <authorList>
            <person name="Varshney R.K."/>
            <person name="Chen W."/>
            <person name="Li Y."/>
            <person name="Bharti A.K."/>
            <person name="Saxena R.K."/>
            <person name="Schlueter J.A."/>
            <person name="Donoghue M.T."/>
            <person name="Azam S."/>
            <person name="Fan G."/>
            <person name="Whaley A.M."/>
            <person name="Farmer A.D."/>
            <person name="Sheridan J."/>
            <person name="Iwata A."/>
            <person name="Tuteja R."/>
            <person name="Penmetsa R.V."/>
            <person name="Wu W."/>
            <person name="Upadhyaya H.D."/>
            <person name="Yang S.P."/>
            <person name="Shah T."/>
            <person name="Saxena K.B."/>
            <person name="Michael T."/>
            <person name="McCombie W.R."/>
            <person name="Yang B."/>
            <person name="Zhang G."/>
            <person name="Yang H."/>
            <person name="Wang J."/>
            <person name="Spillane C."/>
            <person name="Cook D.R."/>
            <person name="May G.D."/>
            <person name="Xu X."/>
            <person name="Jackson S.A."/>
        </authorList>
    </citation>
    <scope>NUCLEOTIDE SEQUENCE [LARGE SCALE GENOMIC DNA]</scope>
    <source>
        <strain evidence="11">cv. Asha</strain>
    </source>
</reference>
<dbReference type="GO" id="GO:0004867">
    <property type="term" value="F:serine-type endopeptidase inhibitor activity"/>
    <property type="evidence" value="ECO:0007669"/>
    <property type="project" value="UniProtKB-KW"/>
</dbReference>
<feature type="disulfide bond" evidence="6">
    <location>
        <begin position="80"/>
        <end position="95"/>
    </location>
</feature>
<evidence type="ECO:0000256" key="6">
    <source>
        <dbReference type="PIRSR" id="PIRSR600877-51"/>
    </source>
</evidence>
<name>A0A151TBJ9_CAJCA</name>
<feature type="signal peptide" evidence="8">
    <location>
        <begin position="1"/>
        <end position="25"/>
    </location>
</feature>
<organism evidence="10 11">
    <name type="scientific">Cajanus cajan</name>
    <name type="common">Pigeon pea</name>
    <name type="synonym">Cajanus indicus</name>
    <dbReference type="NCBI Taxonomy" id="3821"/>
    <lineage>
        <taxon>Eukaryota</taxon>
        <taxon>Viridiplantae</taxon>
        <taxon>Streptophyta</taxon>
        <taxon>Embryophyta</taxon>
        <taxon>Tracheophyta</taxon>
        <taxon>Spermatophyta</taxon>
        <taxon>Magnoliopsida</taxon>
        <taxon>eudicotyledons</taxon>
        <taxon>Gunneridae</taxon>
        <taxon>Pentapetalae</taxon>
        <taxon>rosids</taxon>
        <taxon>fabids</taxon>
        <taxon>Fabales</taxon>
        <taxon>Fabaceae</taxon>
        <taxon>Papilionoideae</taxon>
        <taxon>50 kb inversion clade</taxon>
        <taxon>NPAAA clade</taxon>
        <taxon>indigoferoid/millettioid clade</taxon>
        <taxon>Phaseoleae</taxon>
        <taxon>Cajanus</taxon>
    </lineage>
</organism>
<feature type="disulfide bond" evidence="6">
    <location>
        <begin position="54"/>
        <end position="69"/>
    </location>
</feature>
<dbReference type="PROSITE" id="PS00281">
    <property type="entry name" value="BOWMAN_BIRK"/>
    <property type="match status" value="1"/>
</dbReference>
<dbReference type="EMBL" id="CM003609">
    <property type="protein sequence ID" value="KYP64429.1"/>
    <property type="molecule type" value="Genomic_DNA"/>
</dbReference>
<feature type="disulfide bond" evidence="6">
    <location>
        <begin position="85"/>
        <end position="93"/>
    </location>
</feature>
<feature type="disulfide bond" evidence="6">
    <location>
        <begin position="76"/>
        <end position="83"/>
    </location>
</feature>
<keyword evidence="8" id="KW-0732">Signal</keyword>
<proteinExistence type="inferred from homology"/>
<keyword evidence="4 6" id="KW-1015">Disulfide bond</keyword>
<dbReference type="GO" id="GO:0005576">
    <property type="term" value="C:extracellular region"/>
    <property type="evidence" value="ECO:0007669"/>
    <property type="project" value="InterPro"/>
</dbReference>
<evidence type="ECO:0000256" key="3">
    <source>
        <dbReference type="ARBA" id="ARBA00022900"/>
    </source>
</evidence>
<evidence type="ECO:0000256" key="7">
    <source>
        <dbReference type="RuleBase" id="RU003856"/>
    </source>
</evidence>
<keyword evidence="2 7" id="KW-0646">Protease inhibitor</keyword>
<dbReference type="InterPro" id="IPR000877">
    <property type="entry name" value="Prot_inh_BBI"/>
</dbReference>
<feature type="disulfide bond" evidence="6">
    <location>
        <begin position="53"/>
        <end position="106"/>
    </location>
</feature>
<evidence type="ECO:0000256" key="5">
    <source>
        <dbReference type="PIRSR" id="PIRSR600877-50"/>
    </source>
</evidence>
<evidence type="ECO:0000256" key="2">
    <source>
        <dbReference type="ARBA" id="ARBA00022690"/>
    </source>
</evidence>
<sequence>MELKALMKVGLLLFLMGFTATTVDASFDPSSFISEVLPNGDGNYYMKSTTTACCDRCVCTRSIPPKCQCKDVGESCHSACKSCLCTRSIPPICRCMDTTYFCYVKCDSSQAMTHLE</sequence>
<feature type="domain" description="Bowman-Birk serine protease inhibitors family" evidence="9">
    <location>
        <begin position="69"/>
        <end position="83"/>
    </location>
</feature>
<dbReference type="InterPro" id="IPR035995">
    <property type="entry name" value="Bowman-Birk_prot_inh"/>
</dbReference>
<dbReference type="Proteomes" id="UP000075243">
    <property type="component" value="Chromosome 7"/>
</dbReference>
<dbReference type="SMART" id="SM00269">
    <property type="entry name" value="BowB"/>
    <property type="match status" value="1"/>
</dbReference>
<feature type="chain" id="PRO_5007588990" evidence="8">
    <location>
        <begin position="26"/>
        <end position="116"/>
    </location>
</feature>
<dbReference type="OMA" id="ACCNSCP"/>
<evidence type="ECO:0000313" key="10">
    <source>
        <dbReference type="EMBL" id="KYP64429.1"/>
    </source>
</evidence>
<evidence type="ECO:0000259" key="9">
    <source>
        <dbReference type="PROSITE" id="PS00281"/>
    </source>
</evidence>
<feature type="disulfide bond" evidence="6">
    <location>
        <begin position="57"/>
        <end position="102"/>
    </location>
</feature>
<feature type="disulfide bond" evidence="6">
    <location>
        <begin position="59"/>
        <end position="67"/>
    </location>
</feature>
<dbReference type="PANTHER" id="PTHR33479">
    <property type="entry name" value="BOWMAN-BIRK TYPE BRAN TRYPSIN INHIBITOR"/>
    <property type="match status" value="1"/>
</dbReference>
<accession>A0A151TBJ9</accession>
<protein>
    <submittedName>
        <fullName evidence="10">Bowman-Birk type proteinase inhibitor</fullName>
    </submittedName>
</protein>
<evidence type="ECO:0000256" key="1">
    <source>
        <dbReference type="ARBA" id="ARBA00008506"/>
    </source>
</evidence>
<feature type="site" description="Reactive bond for trypsin" evidence="5">
    <location>
        <begin position="87"/>
        <end position="88"/>
    </location>
</feature>
<gene>
    <name evidence="10" type="ORF">KK1_019025</name>
</gene>
<evidence type="ECO:0000256" key="8">
    <source>
        <dbReference type="SAM" id="SignalP"/>
    </source>
</evidence>
<dbReference type="FunFam" id="2.10.69.10:FF:000001">
    <property type="entry name" value="Bowman-Birk type proteinase inhibitor"/>
    <property type="match status" value="1"/>
</dbReference>
<dbReference type="CDD" id="cd00023">
    <property type="entry name" value="BBI"/>
    <property type="match status" value="1"/>
</dbReference>
<dbReference type="Pfam" id="PF00228">
    <property type="entry name" value="Bowman-Birk_leg"/>
    <property type="match status" value="2"/>
</dbReference>
<evidence type="ECO:0000313" key="11">
    <source>
        <dbReference type="Proteomes" id="UP000075243"/>
    </source>
</evidence>
<dbReference type="OrthoDB" id="1928998at2759"/>
<dbReference type="Gene3D" id="2.10.69.10">
    <property type="entry name" value="Cysteine Protease (Bromelain) Inhibitor, subunit H"/>
    <property type="match status" value="1"/>
</dbReference>
<dbReference type="SUPFAM" id="SSF57247">
    <property type="entry name" value="Bowman-Birk inhibitor, BBI"/>
    <property type="match status" value="1"/>
</dbReference>